<sequence>MAGEIGAHKDGIRSASDKPVLLIADDSRIVRATLMKHVQHMFEFREAPDGEDAWEQLLRDPDIQLVITDLTMPRLDGYGLLQRMRASPMRRLKEMPVVVVSGSDDPEERERARACGATDLITKGMPTEQLVSRLDILAQLVRSQDQFERAESGDFHAATQSLTSPYVFHSEAEAMLRHTVRHRQDFTLLCLALAATGGDMPESVLEAVSLALKRTIRQTDTLARTGATEFTITTASLDAQASRGFGDRLCRLAVQVGAETDQSLGLIASCGVVSVEEFPGGRAVLHDLWDLARRRCLVGLGKSRSGAVGATEELALKSNAT</sequence>
<gene>
    <name evidence="4" type="ORF">JJB74_05440</name>
</gene>
<reference evidence="4" key="1">
    <citation type="submission" date="2021-01" db="EMBL/GenBank/DDBJ databases">
        <title>Genome sequence of strain Noviherbaspirillum sp. DKR-6.</title>
        <authorList>
            <person name="Chaudhary D.K."/>
        </authorList>
    </citation>
    <scope>NUCLEOTIDE SEQUENCE</scope>
    <source>
        <strain evidence="4">DKR-6</strain>
    </source>
</reference>
<evidence type="ECO:0000259" key="3">
    <source>
        <dbReference type="PROSITE" id="PS50110"/>
    </source>
</evidence>
<dbReference type="Gene3D" id="3.40.50.2300">
    <property type="match status" value="1"/>
</dbReference>
<keyword evidence="1 2" id="KW-0597">Phosphoprotein</keyword>
<evidence type="ECO:0000313" key="5">
    <source>
        <dbReference type="Proteomes" id="UP000622890"/>
    </source>
</evidence>
<protein>
    <submittedName>
        <fullName evidence="4">Response regulator</fullName>
    </submittedName>
</protein>
<dbReference type="Pfam" id="PF00072">
    <property type="entry name" value="Response_reg"/>
    <property type="match status" value="1"/>
</dbReference>
<feature type="domain" description="Response regulatory" evidence="3">
    <location>
        <begin position="20"/>
        <end position="138"/>
    </location>
</feature>
<dbReference type="SUPFAM" id="SSF55073">
    <property type="entry name" value="Nucleotide cyclase"/>
    <property type="match status" value="1"/>
</dbReference>
<dbReference type="Gene3D" id="3.30.70.270">
    <property type="match status" value="1"/>
</dbReference>
<proteinExistence type="predicted"/>
<dbReference type="InterPro" id="IPR011006">
    <property type="entry name" value="CheY-like_superfamily"/>
</dbReference>
<keyword evidence="5" id="KW-1185">Reference proteome</keyword>
<dbReference type="PANTHER" id="PTHR44591">
    <property type="entry name" value="STRESS RESPONSE REGULATOR PROTEIN 1"/>
    <property type="match status" value="1"/>
</dbReference>
<dbReference type="SMART" id="SM00448">
    <property type="entry name" value="REC"/>
    <property type="match status" value="1"/>
</dbReference>
<dbReference type="AlphaFoldDB" id="A0A934W6X9"/>
<dbReference type="Proteomes" id="UP000622890">
    <property type="component" value="Unassembled WGS sequence"/>
</dbReference>
<dbReference type="PANTHER" id="PTHR44591:SF24">
    <property type="entry name" value="PROTEIN-GLUTAMATE METHYLESTERASE_PROTEIN-GLUTAMINE GLUTAMINASE 1"/>
    <property type="match status" value="1"/>
</dbReference>
<dbReference type="EMBL" id="JAEPBG010000002">
    <property type="protein sequence ID" value="MBK4734049.1"/>
    <property type="molecule type" value="Genomic_DNA"/>
</dbReference>
<organism evidence="4 5">
    <name type="scientific">Noviherbaspirillum pedocola</name>
    <dbReference type="NCBI Taxonomy" id="2801341"/>
    <lineage>
        <taxon>Bacteria</taxon>
        <taxon>Pseudomonadati</taxon>
        <taxon>Pseudomonadota</taxon>
        <taxon>Betaproteobacteria</taxon>
        <taxon>Burkholderiales</taxon>
        <taxon>Oxalobacteraceae</taxon>
        <taxon>Noviherbaspirillum</taxon>
    </lineage>
</organism>
<comment type="caution">
    <text evidence="4">The sequence shown here is derived from an EMBL/GenBank/DDBJ whole genome shotgun (WGS) entry which is preliminary data.</text>
</comment>
<dbReference type="InterPro" id="IPR050595">
    <property type="entry name" value="Bact_response_regulator"/>
</dbReference>
<dbReference type="SUPFAM" id="SSF52172">
    <property type="entry name" value="CheY-like"/>
    <property type="match status" value="1"/>
</dbReference>
<evidence type="ECO:0000256" key="2">
    <source>
        <dbReference type="PROSITE-ProRule" id="PRU00169"/>
    </source>
</evidence>
<feature type="modified residue" description="4-aspartylphosphate" evidence="2">
    <location>
        <position position="69"/>
    </location>
</feature>
<accession>A0A934W6X9</accession>
<dbReference type="PROSITE" id="PS50110">
    <property type="entry name" value="RESPONSE_REGULATORY"/>
    <property type="match status" value="1"/>
</dbReference>
<evidence type="ECO:0000313" key="4">
    <source>
        <dbReference type="EMBL" id="MBK4734049.1"/>
    </source>
</evidence>
<dbReference type="InterPro" id="IPR043128">
    <property type="entry name" value="Rev_trsase/Diguanyl_cyclase"/>
</dbReference>
<dbReference type="InterPro" id="IPR001789">
    <property type="entry name" value="Sig_transdc_resp-reg_receiver"/>
</dbReference>
<dbReference type="RefSeq" id="WP_200590829.1">
    <property type="nucleotide sequence ID" value="NZ_JAEPBG010000002.1"/>
</dbReference>
<dbReference type="CDD" id="cd00156">
    <property type="entry name" value="REC"/>
    <property type="match status" value="1"/>
</dbReference>
<evidence type="ECO:0000256" key="1">
    <source>
        <dbReference type="ARBA" id="ARBA00022553"/>
    </source>
</evidence>
<name>A0A934W6X9_9BURK</name>
<dbReference type="GO" id="GO:0000160">
    <property type="term" value="P:phosphorelay signal transduction system"/>
    <property type="evidence" value="ECO:0007669"/>
    <property type="project" value="InterPro"/>
</dbReference>
<dbReference type="InterPro" id="IPR029787">
    <property type="entry name" value="Nucleotide_cyclase"/>
</dbReference>